<evidence type="ECO:0000256" key="3">
    <source>
        <dbReference type="ARBA" id="ARBA00023082"/>
    </source>
</evidence>
<keyword evidence="3" id="KW-0731">Sigma factor</keyword>
<evidence type="ECO:0000256" key="2">
    <source>
        <dbReference type="ARBA" id="ARBA00023015"/>
    </source>
</evidence>
<reference evidence="7 8" key="1">
    <citation type="submission" date="2018-10" db="EMBL/GenBank/DDBJ databases">
        <title>Genomic Encyclopedia of Archaeal and Bacterial Type Strains, Phase II (KMG-II): from individual species to whole genera.</title>
        <authorList>
            <person name="Goeker M."/>
        </authorList>
    </citation>
    <scope>NUCLEOTIDE SEQUENCE [LARGE SCALE GENOMIC DNA]</scope>
    <source>
        <strain evidence="7 8">DSM 18602</strain>
    </source>
</reference>
<dbReference type="RefSeq" id="WP_121201245.1">
    <property type="nucleotide sequence ID" value="NZ_RBKU01000001.1"/>
</dbReference>
<dbReference type="InterPro" id="IPR014284">
    <property type="entry name" value="RNA_pol_sigma-70_dom"/>
</dbReference>
<feature type="domain" description="RNA polymerase sigma factor 70 region 4 type 2" evidence="6">
    <location>
        <begin position="134"/>
        <end position="178"/>
    </location>
</feature>
<dbReference type="Pfam" id="PF08281">
    <property type="entry name" value="Sigma70_r4_2"/>
    <property type="match status" value="1"/>
</dbReference>
<organism evidence="7 8">
    <name type="scientific">Mucilaginibacter gracilis</name>
    <dbReference type="NCBI Taxonomy" id="423350"/>
    <lineage>
        <taxon>Bacteria</taxon>
        <taxon>Pseudomonadati</taxon>
        <taxon>Bacteroidota</taxon>
        <taxon>Sphingobacteriia</taxon>
        <taxon>Sphingobacteriales</taxon>
        <taxon>Sphingobacteriaceae</taxon>
        <taxon>Mucilaginibacter</taxon>
    </lineage>
</organism>
<feature type="domain" description="RNA polymerase sigma-70 region 2" evidence="5">
    <location>
        <begin position="29"/>
        <end position="88"/>
    </location>
</feature>
<evidence type="ECO:0000313" key="8">
    <source>
        <dbReference type="Proteomes" id="UP000268007"/>
    </source>
</evidence>
<dbReference type="SUPFAM" id="SSF88946">
    <property type="entry name" value="Sigma2 domain of RNA polymerase sigma factors"/>
    <property type="match status" value="1"/>
</dbReference>
<evidence type="ECO:0000259" key="6">
    <source>
        <dbReference type="Pfam" id="PF08281"/>
    </source>
</evidence>
<dbReference type="PANTHER" id="PTHR43133:SF46">
    <property type="entry name" value="RNA POLYMERASE SIGMA-70 FACTOR ECF SUBFAMILY"/>
    <property type="match status" value="1"/>
</dbReference>
<evidence type="ECO:0000259" key="5">
    <source>
        <dbReference type="Pfam" id="PF04542"/>
    </source>
</evidence>
<evidence type="ECO:0000313" key="7">
    <source>
        <dbReference type="EMBL" id="RKR85172.1"/>
    </source>
</evidence>
<name>A0A495J9X4_9SPHI</name>
<dbReference type="Pfam" id="PF04542">
    <property type="entry name" value="Sigma70_r2"/>
    <property type="match status" value="1"/>
</dbReference>
<dbReference type="GO" id="GO:0006352">
    <property type="term" value="P:DNA-templated transcription initiation"/>
    <property type="evidence" value="ECO:0007669"/>
    <property type="project" value="InterPro"/>
</dbReference>
<sequence length="196" mass="22922">MTRKDYQTLSDSELTELLKASDHAAYTEIYRRYAKILYVHAYKKLQNEALAKDIIQDLFTAIWLKRDTYNIGGTTLYGYLYVAMKNKIFGFFSHEKVERKYLDSLQAFIKSNHSPTADYQIREKQLQRHIDKHIANLPRKMRGIFELSRKEQLSNKEIAVKLNVTESNVSKQIGHAVRILKTKLAVIVFISLLIQH</sequence>
<dbReference type="InterPro" id="IPR036388">
    <property type="entry name" value="WH-like_DNA-bd_sf"/>
</dbReference>
<dbReference type="Gene3D" id="1.10.10.10">
    <property type="entry name" value="Winged helix-like DNA-binding domain superfamily/Winged helix DNA-binding domain"/>
    <property type="match status" value="1"/>
</dbReference>
<protein>
    <submittedName>
        <fullName evidence="7">RNA polymerase sigma-70 factor (ECF subfamily)</fullName>
    </submittedName>
</protein>
<proteinExistence type="inferred from homology"/>
<evidence type="ECO:0000256" key="4">
    <source>
        <dbReference type="ARBA" id="ARBA00023163"/>
    </source>
</evidence>
<dbReference type="GO" id="GO:0016987">
    <property type="term" value="F:sigma factor activity"/>
    <property type="evidence" value="ECO:0007669"/>
    <property type="project" value="UniProtKB-KW"/>
</dbReference>
<dbReference type="Proteomes" id="UP000268007">
    <property type="component" value="Unassembled WGS sequence"/>
</dbReference>
<gene>
    <name evidence="7" type="ORF">BDD43_5433</name>
</gene>
<dbReference type="InterPro" id="IPR013249">
    <property type="entry name" value="RNA_pol_sigma70_r4_t2"/>
</dbReference>
<dbReference type="NCBIfam" id="TIGR02937">
    <property type="entry name" value="sigma70-ECF"/>
    <property type="match status" value="1"/>
</dbReference>
<keyword evidence="4" id="KW-0804">Transcription</keyword>
<dbReference type="GO" id="GO:0003677">
    <property type="term" value="F:DNA binding"/>
    <property type="evidence" value="ECO:0007669"/>
    <property type="project" value="InterPro"/>
</dbReference>
<dbReference type="Gene3D" id="1.10.1740.10">
    <property type="match status" value="1"/>
</dbReference>
<dbReference type="OrthoDB" id="659569at2"/>
<evidence type="ECO:0000256" key="1">
    <source>
        <dbReference type="ARBA" id="ARBA00010641"/>
    </source>
</evidence>
<dbReference type="EMBL" id="RBKU01000001">
    <property type="protein sequence ID" value="RKR85172.1"/>
    <property type="molecule type" value="Genomic_DNA"/>
</dbReference>
<dbReference type="SUPFAM" id="SSF88659">
    <property type="entry name" value="Sigma3 and sigma4 domains of RNA polymerase sigma factors"/>
    <property type="match status" value="1"/>
</dbReference>
<dbReference type="AlphaFoldDB" id="A0A495J9X4"/>
<comment type="similarity">
    <text evidence="1">Belongs to the sigma-70 factor family. ECF subfamily.</text>
</comment>
<dbReference type="InterPro" id="IPR013325">
    <property type="entry name" value="RNA_pol_sigma_r2"/>
</dbReference>
<dbReference type="InterPro" id="IPR007627">
    <property type="entry name" value="RNA_pol_sigma70_r2"/>
</dbReference>
<comment type="caution">
    <text evidence="7">The sequence shown here is derived from an EMBL/GenBank/DDBJ whole genome shotgun (WGS) entry which is preliminary data.</text>
</comment>
<keyword evidence="8" id="KW-1185">Reference proteome</keyword>
<keyword evidence="2" id="KW-0805">Transcription regulation</keyword>
<accession>A0A495J9X4</accession>
<dbReference type="InterPro" id="IPR013324">
    <property type="entry name" value="RNA_pol_sigma_r3/r4-like"/>
</dbReference>
<dbReference type="InterPro" id="IPR039425">
    <property type="entry name" value="RNA_pol_sigma-70-like"/>
</dbReference>
<dbReference type="PANTHER" id="PTHR43133">
    <property type="entry name" value="RNA POLYMERASE ECF-TYPE SIGMA FACTO"/>
    <property type="match status" value="1"/>
</dbReference>